<protein>
    <recommendedName>
        <fullName evidence="3">SHOCT domain-containing protein</fullName>
    </recommendedName>
</protein>
<keyword evidence="2" id="KW-1185">Reference proteome</keyword>
<dbReference type="KEGG" id="mgk:FSB76_02595"/>
<dbReference type="EMBL" id="CP042437">
    <property type="protein sequence ID" value="QEC74885.1"/>
    <property type="molecule type" value="Genomic_DNA"/>
</dbReference>
<evidence type="ECO:0000313" key="2">
    <source>
        <dbReference type="Proteomes" id="UP000321362"/>
    </source>
</evidence>
<organism evidence="1 2">
    <name type="scientific">Mucilaginibacter ginsenosidivorax</name>
    <dbReference type="NCBI Taxonomy" id="862126"/>
    <lineage>
        <taxon>Bacteria</taxon>
        <taxon>Pseudomonadati</taxon>
        <taxon>Bacteroidota</taxon>
        <taxon>Sphingobacteriia</taxon>
        <taxon>Sphingobacteriales</taxon>
        <taxon>Sphingobacteriaceae</taxon>
        <taxon>Mucilaginibacter</taxon>
    </lineage>
</organism>
<name>A0A5B8VWA2_9SPHI</name>
<dbReference type="RefSeq" id="WP_147052043.1">
    <property type="nucleotide sequence ID" value="NZ_CP042437.1"/>
</dbReference>
<sequence length="82" mass="9823">MDRILFPRSNFDDLRNCPIDKLEEDISRTSIRLKLQGNLATDHDRERYKQELDKLSVFKYISQLRKGKLSYEDFNQKVELTS</sequence>
<proteinExistence type="predicted"/>
<gene>
    <name evidence="1" type="ORF">FSB76_02595</name>
</gene>
<dbReference type="Proteomes" id="UP000321362">
    <property type="component" value="Chromosome"/>
</dbReference>
<accession>A0A5B8VWA2</accession>
<dbReference type="AlphaFoldDB" id="A0A5B8VWA2"/>
<evidence type="ECO:0000313" key="1">
    <source>
        <dbReference type="EMBL" id="QEC74885.1"/>
    </source>
</evidence>
<evidence type="ECO:0008006" key="3">
    <source>
        <dbReference type="Google" id="ProtNLM"/>
    </source>
</evidence>
<dbReference type="OrthoDB" id="797180at2"/>
<reference evidence="1 2" key="1">
    <citation type="journal article" date="2013" name="J. Microbiol.">
        <title>Mucilaginibacter ginsenosidivorax sp. nov., with ginsenoside converting activity isolated from sediment.</title>
        <authorList>
            <person name="Kim J.K."/>
            <person name="Choi T.E."/>
            <person name="Liu Q.M."/>
            <person name="Park H.Y."/>
            <person name="Yi T.H."/>
            <person name="Yoon M.H."/>
            <person name="Kim S.C."/>
            <person name="Im W.T."/>
        </authorList>
    </citation>
    <scope>NUCLEOTIDE SEQUENCE [LARGE SCALE GENOMIC DNA]</scope>
    <source>
        <strain evidence="1 2">KHI28</strain>
    </source>
</reference>